<dbReference type="GO" id="GO:0005773">
    <property type="term" value="C:vacuole"/>
    <property type="evidence" value="ECO:0007669"/>
    <property type="project" value="GOC"/>
</dbReference>
<dbReference type="GO" id="GO:0043161">
    <property type="term" value="P:proteasome-mediated ubiquitin-dependent protein catabolic process"/>
    <property type="evidence" value="ECO:0007669"/>
    <property type="project" value="TreeGrafter"/>
</dbReference>
<comment type="similarity">
    <text evidence="1">Belongs to the GID4/VID24 family.</text>
</comment>
<dbReference type="PANTHER" id="PTHR14534">
    <property type="entry name" value="VACUOLAR IMPORT AND DEGRADATION PROTEIN 24"/>
    <property type="match status" value="1"/>
</dbReference>
<keyword evidence="4" id="KW-1185">Reference proteome</keyword>
<evidence type="ECO:0000313" key="3">
    <source>
        <dbReference type="EMBL" id="KAJ1965454.1"/>
    </source>
</evidence>
<dbReference type="InterPro" id="IPR018618">
    <property type="entry name" value="GID4/10-like"/>
</dbReference>
<sequence>MPISPLPVVPDRTATTPHGATPLYGDRVSKTGRYLPSPRPVTPTQDVVLGATLSPTDSRAPTQSPAEVHCPVPTRPHKHKGRHRDTVRKARELRGAVDLINSQLLTPPTMKPLTTSHLYPGSRFVGRQRSGHNHMPMSHSVEVTIQDVDLNKSYLSGYLLVHNLTEDMPTLTTFFEAEIIGEKYGFLTNKWDATYIIDRDHWSHFAAFNTDKCKFNEEYRLGNVMDQEVIFMRWKELFLVPNHRIHNLSGASFDGFYYISYNQITGAIEGYYYHDRSDKYQHLTLTHIHDNAVPGYEFC</sequence>
<reference evidence="3" key="1">
    <citation type="submission" date="2022-07" db="EMBL/GenBank/DDBJ databases">
        <title>Phylogenomic reconstructions and comparative analyses of Kickxellomycotina fungi.</title>
        <authorList>
            <person name="Reynolds N.K."/>
            <person name="Stajich J.E."/>
            <person name="Barry K."/>
            <person name="Grigoriev I.V."/>
            <person name="Crous P."/>
            <person name="Smith M.E."/>
        </authorList>
    </citation>
    <scope>NUCLEOTIDE SEQUENCE</scope>
    <source>
        <strain evidence="3">RSA 1196</strain>
    </source>
</reference>
<name>A0A9W8APZ6_9FUNG</name>
<dbReference type="AlphaFoldDB" id="A0A9W8APZ6"/>
<feature type="compositionally biased region" description="Polar residues" evidence="2">
    <location>
        <begin position="55"/>
        <end position="65"/>
    </location>
</feature>
<accession>A0A9W8APZ6</accession>
<feature type="region of interest" description="Disordered" evidence="2">
    <location>
        <begin position="55"/>
        <end position="87"/>
    </location>
</feature>
<dbReference type="Proteomes" id="UP001150925">
    <property type="component" value="Unassembled WGS sequence"/>
</dbReference>
<dbReference type="Pfam" id="PF09783">
    <property type="entry name" value="Vac_ImportDeg"/>
    <property type="match status" value="1"/>
</dbReference>
<dbReference type="GO" id="GO:0034657">
    <property type="term" value="C:GID complex"/>
    <property type="evidence" value="ECO:0007669"/>
    <property type="project" value="TreeGrafter"/>
</dbReference>
<protein>
    <submittedName>
        <fullName evidence="3">GID complex subunit 4, VID24</fullName>
    </submittedName>
</protein>
<evidence type="ECO:0000313" key="4">
    <source>
        <dbReference type="Proteomes" id="UP001150925"/>
    </source>
</evidence>
<dbReference type="GO" id="GO:0006623">
    <property type="term" value="P:protein targeting to vacuole"/>
    <property type="evidence" value="ECO:0007669"/>
    <property type="project" value="TreeGrafter"/>
</dbReference>
<dbReference type="EMBL" id="JANBPY010000596">
    <property type="protein sequence ID" value="KAJ1965454.1"/>
    <property type="molecule type" value="Genomic_DNA"/>
</dbReference>
<feature type="compositionally biased region" description="Basic residues" evidence="2">
    <location>
        <begin position="75"/>
        <end position="86"/>
    </location>
</feature>
<evidence type="ECO:0000256" key="1">
    <source>
        <dbReference type="ARBA" id="ARBA00061469"/>
    </source>
</evidence>
<evidence type="ECO:0000256" key="2">
    <source>
        <dbReference type="SAM" id="MobiDB-lite"/>
    </source>
</evidence>
<dbReference type="GO" id="GO:0007039">
    <property type="term" value="P:protein catabolic process in the vacuole"/>
    <property type="evidence" value="ECO:0007669"/>
    <property type="project" value="TreeGrafter"/>
</dbReference>
<dbReference type="OrthoDB" id="62at2759"/>
<dbReference type="PANTHER" id="PTHR14534:SF3">
    <property type="entry name" value="GID COMPLEX SUBUNIT 4 HOMOLOG"/>
    <property type="match status" value="1"/>
</dbReference>
<organism evidence="3 4">
    <name type="scientific">Dispira parvispora</name>
    <dbReference type="NCBI Taxonomy" id="1520584"/>
    <lineage>
        <taxon>Eukaryota</taxon>
        <taxon>Fungi</taxon>
        <taxon>Fungi incertae sedis</taxon>
        <taxon>Zoopagomycota</taxon>
        <taxon>Kickxellomycotina</taxon>
        <taxon>Dimargaritomycetes</taxon>
        <taxon>Dimargaritales</taxon>
        <taxon>Dimargaritaceae</taxon>
        <taxon>Dispira</taxon>
    </lineage>
</organism>
<gene>
    <name evidence="3" type="primary">GID4</name>
    <name evidence="3" type="ORF">IWQ62_002662</name>
</gene>
<feature type="region of interest" description="Disordered" evidence="2">
    <location>
        <begin position="1"/>
        <end position="25"/>
    </location>
</feature>
<comment type="caution">
    <text evidence="3">The sequence shown here is derived from an EMBL/GenBank/DDBJ whole genome shotgun (WGS) entry which is preliminary data.</text>
</comment>
<proteinExistence type="inferred from homology"/>
<dbReference type="GO" id="GO:0045721">
    <property type="term" value="P:negative regulation of gluconeogenesis"/>
    <property type="evidence" value="ECO:0007669"/>
    <property type="project" value="TreeGrafter"/>
</dbReference>